<comment type="caution">
    <text evidence="2">The sequence shown here is derived from an EMBL/GenBank/DDBJ whole genome shotgun (WGS) entry which is preliminary data.</text>
</comment>
<organism evidence="2 3">
    <name type="scientific">Sphaerosporella brunnea</name>
    <dbReference type="NCBI Taxonomy" id="1250544"/>
    <lineage>
        <taxon>Eukaryota</taxon>
        <taxon>Fungi</taxon>
        <taxon>Dikarya</taxon>
        <taxon>Ascomycota</taxon>
        <taxon>Pezizomycotina</taxon>
        <taxon>Pezizomycetes</taxon>
        <taxon>Pezizales</taxon>
        <taxon>Pyronemataceae</taxon>
        <taxon>Sphaerosporella</taxon>
    </lineage>
</organism>
<accession>A0A5J5EQ24</accession>
<evidence type="ECO:0000313" key="3">
    <source>
        <dbReference type="Proteomes" id="UP000326924"/>
    </source>
</evidence>
<evidence type="ECO:0000256" key="1">
    <source>
        <dbReference type="SAM" id="MobiDB-lite"/>
    </source>
</evidence>
<sequence length="184" mass="20885">MGLSAGETWYTPVQDQPEDNVGDNVRDPLSWSSSRLRTSQIDLKRWKGAFEDSEFDDADCRCLLHILRSIVIQRLIAIVTAEDKANGQAVRHITSLTLKYPAAMKHSSEHRSDELGQAFRHHKNIVDAYNRAFGERAGDPHDIHQWYEGLDFIDLVKMAYVTKKRNEVPYGTIDCCKTPGDEPG</sequence>
<name>A0A5J5EQ24_9PEZI</name>
<protein>
    <submittedName>
        <fullName evidence="2">Uncharacterized protein</fullName>
    </submittedName>
</protein>
<reference evidence="2 3" key="1">
    <citation type="submission" date="2019-09" db="EMBL/GenBank/DDBJ databases">
        <title>Draft genome of the ectomycorrhizal ascomycete Sphaerosporella brunnea.</title>
        <authorList>
            <consortium name="DOE Joint Genome Institute"/>
            <person name="Benucci G.M."/>
            <person name="Marozzi G."/>
            <person name="Antonielli L."/>
            <person name="Sanchez S."/>
            <person name="Marco P."/>
            <person name="Wang X."/>
            <person name="Falini L.B."/>
            <person name="Barry K."/>
            <person name="Haridas S."/>
            <person name="Lipzen A."/>
            <person name="Labutti K."/>
            <person name="Grigoriev I.V."/>
            <person name="Murat C."/>
            <person name="Martin F."/>
            <person name="Albertini E."/>
            <person name="Donnini D."/>
            <person name="Bonito G."/>
        </authorList>
    </citation>
    <scope>NUCLEOTIDE SEQUENCE [LARGE SCALE GENOMIC DNA]</scope>
    <source>
        <strain evidence="2 3">Sb_GMNB300</strain>
    </source>
</reference>
<gene>
    <name evidence="2" type="ORF">FN846DRAFT_909653</name>
</gene>
<evidence type="ECO:0000313" key="2">
    <source>
        <dbReference type="EMBL" id="KAA8899276.1"/>
    </source>
</evidence>
<dbReference type="EMBL" id="VXIS01000168">
    <property type="protein sequence ID" value="KAA8899276.1"/>
    <property type="molecule type" value="Genomic_DNA"/>
</dbReference>
<proteinExistence type="predicted"/>
<dbReference type="AlphaFoldDB" id="A0A5J5EQ24"/>
<feature type="region of interest" description="Disordered" evidence="1">
    <location>
        <begin position="1"/>
        <end position="27"/>
    </location>
</feature>
<dbReference type="Proteomes" id="UP000326924">
    <property type="component" value="Unassembled WGS sequence"/>
</dbReference>
<dbReference type="InParanoid" id="A0A5J5EQ24"/>
<keyword evidence="3" id="KW-1185">Reference proteome</keyword>